<dbReference type="InterPro" id="IPR039446">
    <property type="entry name" value="DauR-like"/>
</dbReference>
<dbReference type="Proteomes" id="UP000707138">
    <property type="component" value="Unassembled WGS sequence"/>
</dbReference>
<evidence type="ECO:0000259" key="1">
    <source>
        <dbReference type="Pfam" id="PF08348"/>
    </source>
</evidence>
<proteinExistence type="predicted"/>
<dbReference type="Pfam" id="PF13309">
    <property type="entry name" value="HTH_22"/>
    <property type="match status" value="1"/>
</dbReference>
<dbReference type="PROSITE" id="PS51257">
    <property type="entry name" value="PROKAR_LIPOPROTEIN"/>
    <property type="match status" value="1"/>
</dbReference>
<sequence length="221" mass="23897">MQYGLKQLEQIAHGLAMQFGSSCEVVIHDARTKGMEGTIVCIENGEISNRRVGDGPSHAVLEAIKSGDKELADRYGYLTRTKDGRVFRSSTIYIRDEDGNIHYVFCINSDITDLLNLQKAVAGITGSTGLTEGPAEKPDAERITTSVADLLDDLIAQAVALVGVPAGEMTKAQRCQAIKYLNDAGAFLISKAADKITDYFGISKFTLYSDLNSVKEKDAAL</sequence>
<dbReference type="PANTHER" id="PTHR35568">
    <property type="entry name" value="TRANSCRIPTIONAL REGULATOR DAUR"/>
    <property type="match status" value="1"/>
</dbReference>
<dbReference type="InterPro" id="IPR013559">
    <property type="entry name" value="YheO"/>
</dbReference>
<comment type="caution">
    <text evidence="3">The sequence shown here is derived from an EMBL/GenBank/DDBJ whole genome shotgun (WGS) entry which is preliminary data.</text>
</comment>
<dbReference type="InterPro" id="IPR039445">
    <property type="entry name" value="DauR-like_HTH"/>
</dbReference>
<organism evidence="3 4">
    <name type="scientific">Veillonella magna</name>
    <dbReference type="NCBI Taxonomy" id="464322"/>
    <lineage>
        <taxon>Bacteria</taxon>
        <taxon>Bacillati</taxon>
        <taxon>Bacillota</taxon>
        <taxon>Negativicutes</taxon>
        <taxon>Veillonellales</taxon>
        <taxon>Veillonellaceae</taxon>
        <taxon>Veillonella</taxon>
    </lineage>
</organism>
<protein>
    <submittedName>
        <fullName evidence="3">Transcriptional regulator</fullName>
    </submittedName>
</protein>
<reference evidence="3 4" key="1">
    <citation type="journal article" date="2021" name="Sci. Rep.">
        <title>The distribution of antibiotic resistance genes in chicken gut microbiota commensals.</title>
        <authorList>
            <person name="Juricova H."/>
            <person name="Matiasovicova J."/>
            <person name="Kubasova T."/>
            <person name="Cejkova D."/>
            <person name="Rychlik I."/>
        </authorList>
    </citation>
    <scope>NUCLEOTIDE SEQUENCE [LARGE SCALE GENOMIC DNA]</scope>
    <source>
        <strain evidence="3 4">An537</strain>
    </source>
</reference>
<dbReference type="Gene3D" id="3.30.450.20">
    <property type="entry name" value="PAS domain"/>
    <property type="match status" value="1"/>
</dbReference>
<evidence type="ECO:0000313" key="4">
    <source>
        <dbReference type="Proteomes" id="UP000707138"/>
    </source>
</evidence>
<dbReference type="EMBL" id="JACJLA010000003">
    <property type="protein sequence ID" value="MBM6912132.1"/>
    <property type="molecule type" value="Genomic_DNA"/>
</dbReference>
<dbReference type="InterPro" id="IPR035965">
    <property type="entry name" value="PAS-like_dom_sf"/>
</dbReference>
<dbReference type="RefSeq" id="WP_028255326.1">
    <property type="nucleotide sequence ID" value="NZ_JACJLA010000003.1"/>
</dbReference>
<feature type="domain" description="Transcriptional regulator DauR-like HTH" evidence="2">
    <location>
        <begin position="151"/>
        <end position="212"/>
    </location>
</feature>
<dbReference type="SUPFAM" id="SSF55785">
    <property type="entry name" value="PYP-like sensor domain (PAS domain)"/>
    <property type="match status" value="1"/>
</dbReference>
<gene>
    <name evidence="3" type="ORF">H6A01_02145</name>
</gene>
<dbReference type="PANTHER" id="PTHR35568:SF1">
    <property type="entry name" value="TRANSCRIPTIONAL REGULATOR DAUR"/>
    <property type="match status" value="1"/>
</dbReference>
<dbReference type="Pfam" id="PF08348">
    <property type="entry name" value="PAS_6"/>
    <property type="match status" value="1"/>
</dbReference>
<evidence type="ECO:0000313" key="3">
    <source>
        <dbReference type="EMBL" id="MBM6912132.1"/>
    </source>
</evidence>
<feature type="domain" description="YheO-like" evidence="1">
    <location>
        <begin position="5"/>
        <end position="119"/>
    </location>
</feature>
<keyword evidence="4" id="KW-1185">Reference proteome</keyword>
<accession>A0ABS2GFS9</accession>
<name>A0ABS2GFS9_9FIRM</name>
<evidence type="ECO:0000259" key="2">
    <source>
        <dbReference type="Pfam" id="PF13309"/>
    </source>
</evidence>